<organism evidence="3 4">
    <name type="scientific">Paracoccus laeviglucosivorans</name>
    <dbReference type="NCBI Taxonomy" id="1197861"/>
    <lineage>
        <taxon>Bacteria</taxon>
        <taxon>Pseudomonadati</taxon>
        <taxon>Pseudomonadota</taxon>
        <taxon>Alphaproteobacteria</taxon>
        <taxon>Rhodobacterales</taxon>
        <taxon>Paracoccaceae</taxon>
        <taxon>Paracoccus</taxon>
    </lineage>
</organism>
<evidence type="ECO:0000313" key="4">
    <source>
        <dbReference type="Proteomes" id="UP000319014"/>
    </source>
</evidence>
<accession>A0A521FV67</accession>
<proteinExistence type="predicted"/>
<keyword evidence="4" id="KW-1185">Reference proteome</keyword>
<protein>
    <submittedName>
        <fullName evidence="3">Uncharacterized protein</fullName>
    </submittedName>
</protein>
<sequence>MFRHLLYPGIVALAACPAAAQEFPESPTSMSQCYEVYWTLYRAANERYQSVVVSGPNYQDFSSYSAYSPVNEHHHKVVVPAALSERRAAWDAAKSGERMCLDRFYARRDAEQDARRAEAEARRADRSSNTSFISTEAAVGSAPGMALAKAGTSAGAMAIKHGTASAPYLRAQLGTVSILNSLTDLQQNWGRYSGSERILSILGTGNSLMRRFQSPGTSTTQGNLSGFLTSFALDYLTGINAGAMADLDNAFASFSGTGTYDPTTTLVLQIGQIMLQPDDEYAEKISQTEMRTASEKRVHGLASSEAMKTAAAERAAKARAAAKENASTKGKANTRSKPNDQERANTRSDAFDPYKDKTRRALCRYWNQKNYGRNDDTMCEQYQFWRGPIEPWHRPK</sequence>
<feature type="chain" id="PRO_5022078550" evidence="2">
    <location>
        <begin position="21"/>
        <end position="396"/>
    </location>
</feature>
<dbReference type="RefSeq" id="WP_185958792.1">
    <property type="nucleotide sequence ID" value="NZ_FXTK01000056.1"/>
</dbReference>
<gene>
    <name evidence="3" type="ORF">SAMN06265221_1563</name>
</gene>
<keyword evidence="2" id="KW-0732">Signal</keyword>
<feature type="signal peptide" evidence="2">
    <location>
        <begin position="1"/>
        <end position="20"/>
    </location>
</feature>
<name>A0A521FV67_9RHOB</name>
<feature type="compositionally biased region" description="Basic and acidic residues" evidence="1">
    <location>
        <begin position="337"/>
        <end position="353"/>
    </location>
</feature>
<dbReference type="AlphaFoldDB" id="A0A521FV67"/>
<feature type="compositionally biased region" description="Polar residues" evidence="1">
    <location>
        <begin position="325"/>
        <end position="336"/>
    </location>
</feature>
<feature type="region of interest" description="Disordered" evidence="1">
    <location>
        <begin position="289"/>
        <end position="353"/>
    </location>
</feature>
<dbReference type="Proteomes" id="UP000319014">
    <property type="component" value="Unassembled WGS sequence"/>
</dbReference>
<dbReference type="PROSITE" id="PS51257">
    <property type="entry name" value="PROKAR_LIPOPROTEIN"/>
    <property type="match status" value="1"/>
</dbReference>
<evidence type="ECO:0000256" key="1">
    <source>
        <dbReference type="SAM" id="MobiDB-lite"/>
    </source>
</evidence>
<dbReference type="EMBL" id="FXTK01000056">
    <property type="protein sequence ID" value="SMP00022.1"/>
    <property type="molecule type" value="Genomic_DNA"/>
</dbReference>
<evidence type="ECO:0000313" key="3">
    <source>
        <dbReference type="EMBL" id="SMP00022.1"/>
    </source>
</evidence>
<evidence type="ECO:0000256" key="2">
    <source>
        <dbReference type="SAM" id="SignalP"/>
    </source>
</evidence>
<reference evidence="3 4" key="1">
    <citation type="submission" date="2017-05" db="EMBL/GenBank/DDBJ databases">
        <authorList>
            <person name="Varghese N."/>
            <person name="Submissions S."/>
        </authorList>
    </citation>
    <scope>NUCLEOTIDE SEQUENCE [LARGE SCALE GENOMIC DNA]</scope>
    <source>
        <strain evidence="3 4">DSM 100094</strain>
    </source>
</reference>